<comment type="caution">
    <text evidence="13">The sequence shown here is derived from an EMBL/GenBank/DDBJ whole genome shotgun (WGS) entry which is preliminary data.</text>
</comment>
<dbReference type="PROSITE" id="PS52016">
    <property type="entry name" value="TONB_DEPENDENT_REC_3"/>
    <property type="match status" value="1"/>
</dbReference>
<comment type="similarity">
    <text evidence="8 9">Belongs to the TonB-dependent receptor family.</text>
</comment>
<keyword evidence="14" id="KW-1185">Reference proteome</keyword>
<evidence type="ECO:0000256" key="1">
    <source>
        <dbReference type="ARBA" id="ARBA00004571"/>
    </source>
</evidence>
<evidence type="ECO:0000256" key="5">
    <source>
        <dbReference type="ARBA" id="ARBA00023077"/>
    </source>
</evidence>
<dbReference type="EMBL" id="JAKIKT010000002">
    <property type="protein sequence ID" value="MCL2913398.1"/>
    <property type="molecule type" value="Genomic_DNA"/>
</dbReference>
<keyword evidence="13" id="KW-0675">Receptor</keyword>
<keyword evidence="6 8" id="KW-0472">Membrane</keyword>
<dbReference type="InterPro" id="IPR039426">
    <property type="entry name" value="TonB-dep_rcpt-like"/>
</dbReference>
<evidence type="ECO:0000256" key="2">
    <source>
        <dbReference type="ARBA" id="ARBA00022448"/>
    </source>
</evidence>
<evidence type="ECO:0000256" key="6">
    <source>
        <dbReference type="ARBA" id="ARBA00023136"/>
    </source>
</evidence>
<dbReference type="InterPro" id="IPR000531">
    <property type="entry name" value="Beta-barrel_TonB"/>
</dbReference>
<dbReference type="Gene3D" id="2.40.170.20">
    <property type="entry name" value="TonB-dependent receptor, beta-barrel domain"/>
    <property type="match status" value="1"/>
</dbReference>
<dbReference type="InterPro" id="IPR037066">
    <property type="entry name" value="Plug_dom_sf"/>
</dbReference>
<evidence type="ECO:0000256" key="7">
    <source>
        <dbReference type="ARBA" id="ARBA00023237"/>
    </source>
</evidence>
<proteinExistence type="inferred from homology"/>
<keyword evidence="3 8" id="KW-1134">Transmembrane beta strand</keyword>
<evidence type="ECO:0000256" key="9">
    <source>
        <dbReference type="RuleBase" id="RU003357"/>
    </source>
</evidence>
<keyword evidence="5 9" id="KW-0798">TonB box</keyword>
<keyword evidence="4 8" id="KW-0812">Transmembrane</keyword>
<dbReference type="Pfam" id="PF00593">
    <property type="entry name" value="TonB_dep_Rec_b-barrel"/>
    <property type="match status" value="1"/>
</dbReference>
<organism evidence="13 14">
    <name type="scientific">Shewanella corallii</name>
    <dbReference type="NCBI Taxonomy" id="560080"/>
    <lineage>
        <taxon>Bacteria</taxon>
        <taxon>Pseudomonadati</taxon>
        <taxon>Pseudomonadota</taxon>
        <taxon>Gammaproteobacteria</taxon>
        <taxon>Alteromonadales</taxon>
        <taxon>Shewanellaceae</taxon>
        <taxon>Shewanella</taxon>
    </lineage>
</organism>
<evidence type="ECO:0000259" key="11">
    <source>
        <dbReference type="Pfam" id="PF00593"/>
    </source>
</evidence>
<sequence length="1004" mass="110878">MNKKKITSAVQAVILGLTPAIAFAADDAIEVQGVSNAQQNSSQAAAEEKVEKITVTGSRIKRDSFSVATPLATLDRNDIEDAGIGSLAAILVDEIPQVSEGSSNSNSQSSVQNTGLSTIDLRELGTNRTLTLVDGRRVVSNSYSGNYVSLSTIPASMVQKVEIITGGASAAYGSDAVAGVVNIITKQDQEGFSINARGGESMEGGAREYSIDADYGTTYNDGAGYLFFATSFDKEYGLEFWDRDRAQQQDAWTYDDDEMCNAMLTENGYQCMRDITQADWRSLSDSIYGGVFDEKSSTKPDSGFWYDGQTLRDDWHEERYGINFNQFTMLKVPDEALSVAVKTEYEFDSGIEAYFQMQYARNKSVNNKSPESEDECDSIITRDLETGEFGADCIGRIPKDNPYMPEEIRDQASSKGVKWDRNFAEVGNIINENTRQTYRTWAGLRGYVFEDWEWDLSVGYGNFQQEQVRHNELYVARVREALNAEQLDDGTIQCKSEEARANGCVPINLFGAGSISAEAANYIRATPEINTDITMTNVLGYITGDLFEMPAGPVASAFGFEYRRDTQTVSTNVPEGGVTFNYVPSFSGNVDVYEAFAEVSVPLLADMAAAKSLSLDLSARFADYSWSTTGLMQSYKAGFIYEPLEGYAVRANWARAQRAPTITDLMSPPRGDYDSFDDVCDGVTATSDKPGHDACRQDPGIAATIAADGKFVDDNNGYSPNVGNPELQEETADTFTVGLTMAPEFIDGLRIAVDYYDISIDDAIDALSNEDIIGFCYNSSLAYGDDNEFCNDITRDSDGQISEVQQRLININEITTSGYDIAAEYRYDFDEWGRIRFKADWTHVIGYAETKTGPDGQFTENYEGYLTSDIFEDKGSASLTWYKDDWRVRWSTRYKSSVRRSLSTQQAWEKDIATNAENCANGSDDCIANPEPLYGQELPSVTTHNLSVSYDWDIDDSTDLRLYGGVNNLFDEKGPFILGGRGNFDSAYGGGVGRFMFVGARLRF</sequence>
<reference evidence="13 14" key="1">
    <citation type="submission" date="2022-01" db="EMBL/GenBank/DDBJ databases">
        <title>Whole genome-based taxonomy of the Shewanellaceae.</title>
        <authorList>
            <person name="Martin-Rodriguez A.J."/>
        </authorList>
    </citation>
    <scope>NUCLEOTIDE SEQUENCE [LARGE SCALE GENOMIC DNA]</scope>
    <source>
        <strain evidence="13 14">DSM 21332</strain>
    </source>
</reference>
<accession>A0ABT0N4K9</accession>
<dbReference type="PANTHER" id="PTHR47234:SF2">
    <property type="entry name" value="TONB-DEPENDENT RECEPTOR"/>
    <property type="match status" value="1"/>
</dbReference>
<dbReference type="Gene3D" id="2.170.130.10">
    <property type="entry name" value="TonB-dependent receptor, plug domain"/>
    <property type="match status" value="1"/>
</dbReference>
<evidence type="ECO:0000313" key="14">
    <source>
        <dbReference type="Proteomes" id="UP001202831"/>
    </source>
</evidence>
<dbReference type="InterPro" id="IPR036942">
    <property type="entry name" value="Beta-barrel_TonB_sf"/>
</dbReference>
<dbReference type="SUPFAM" id="SSF56935">
    <property type="entry name" value="Porins"/>
    <property type="match status" value="1"/>
</dbReference>
<protein>
    <submittedName>
        <fullName evidence="13">TonB-dependent receptor</fullName>
    </submittedName>
</protein>
<evidence type="ECO:0000256" key="3">
    <source>
        <dbReference type="ARBA" id="ARBA00022452"/>
    </source>
</evidence>
<dbReference type="InterPro" id="IPR012910">
    <property type="entry name" value="Plug_dom"/>
</dbReference>
<name>A0ABT0N4K9_9GAMM</name>
<evidence type="ECO:0000313" key="13">
    <source>
        <dbReference type="EMBL" id="MCL2913398.1"/>
    </source>
</evidence>
<keyword evidence="10" id="KW-0732">Signal</keyword>
<keyword evidence="7 8" id="KW-0998">Cell outer membrane</keyword>
<feature type="chain" id="PRO_5046073872" evidence="10">
    <location>
        <begin position="25"/>
        <end position="1004"/>
    </location>
</feature>
<evidence type="ECO:0000256" key="4">
    <source>
        <dbReference type="ARBA" id="ARBA00022692"/>
    </source>
</evidence>
<gene>
    <name evidence="13" type="ORF">L2725_06300</name>
</gene>
<dbReference type="Proteomes" id="UP001202831">
    <property type="component" value="Unassembled WGS sequence"/>
</dbReference>
<dbReference type="PANTHER" id="PTHR47234">
    <property type="match status" value="1"/>
</dbReference>
<dbReference type="Pfam" id="PF07715">
    <property type="entry name" value="Plug"/>
    <property type="match status" value="1"/>
</dbReference>
<feature type="signal peptide" evidence="10">
    <location>
        <begin position="1"/>
        <end position="24"/>
    </location>
</feature>
<keyword evidence="2 8" id="KW-0813">Transport</keyword>
<dbReference type="RefSeq" id="WP_249248176.1">
    <property type="nucleotide sequence ID" value="NZ_JAKIKT010000002.1"/>
</dbReference>
<feature type="domain" description="TonB-dependent receptor plug" evidence="12">
    <location>
        <begin position="67"/>
        <end position="180"/>
    </location>
</feature>
<comment type="subcellular location">
    <subcellularLocation>
        <location evidence="1 8">Cell outer membrane</location>
        <topology evidence="1 8">Multi-pass membrane protein</topology>
    </subcellularLocation>
</comment>
<evidence type="ECO:0000259" key="12">
    <source>
        <dbReference type="Pfam" id="PF07715"/>
    </source>
</evidence>
<feature type="domain" description="TonB-dependent receptor-like beta-barrel" evidence="11">
    <location>
        <begin position="415"/>
        <end position="969"/>
    </location>
</feature>
<evidence type="ECO:0000256" key="8">
    <source>
        <dbReference type="PROSITE-ProRule" id="PRU01360"/>
    </source>
</evidence>
<evidence type="ECO:0000256" key="10">
    <source>
        <dbReference type="SAM" id="SignalP"/>
    </source>
</evidence>